<comment type="caution">
    <text evidence="1">The sequence shown here is derived from an EMBL/GenBank/DDBJ whole genome shotgun (WGS) entry which is preliminary data.</text>
</comment>
<gene>
    <name evidence="1" type="ORF">GCM10010974_18750</name>
</gene>
<sequence>MGATVRHLRASGQTALAAHNNGRAAQTARFEHLFYAQTEQLTIFFAKTLAHNTHEWASLYEDRAR</sequence>
<dbReference type="EMBL" id="BMJG01000005">
    <property type="protein sequence ID" value="GGC36627.1"/>
    <property type="molecule type" value="Genomic_DNA"/>
</dbReference>
<accession>A0ABQ1MBZ5</accession>
<reference evidence="2" key="1">
    <citation type="journal article" date="2019" name="Int. J. Syst. Evol. Microbiol.">
        <title>The Global Catalogue of Microorganisms (GCM) 10K type strain sequencing project: providing services to taxonomists for standard genome sequencing and annotation.</title>
        <authorList>
            <consortium name="The Broad Institute Genomics Platform"/>
            <consortium name="The Broad Institute Genome Sequencing Center for Infectious Disease"/>
            <person name="Wu L."/>
            <person name="Ma J."/>
        </authorList>
    </citation>
    <scope>NUCLEOTIDE SEQUENCE [LARGE SCALE GENOMIC DNA]</scope>
    <source>
        <strain evidence="2">CGMCC 1.15472</strain>
    </source>
</reference>
<name>A0ABQ1MBZ5_9MICO</name>
<evidence type="ECO:0000313" key="2">
    <source>
        <dbReference type="Proteomes" id="UP000632322"/>
    </source>
</evidence>
<organism evidence="1 2">
    <name type="scientific">Brevibacterium sediminis</name>
    <dbReference type="NCBI Taxonomy" id="1857024"/>
    <lineage>
        <taxon>Bacteria</taxon>
        <taxon>Bacillati</taxon>
        <taxon>Actinomycetota</taxon>
        <taxon>Actinomycetes</taxon>
        <taxon>Micrococcales</taxon>
        <taxon>Brevibacteriaceae</taxon>
        <taxon>Brevibacterium</taxon>
    </lineage>
</organism>
<proteinExistence type="predicted"/>
<protein>
    <submittedName>
        <fullName evidence="1">Uncharacterized protein</fullName>
    </submittedName>
</protein>
<dbReference type="Proteomes" id="UP000632322">
    <property type="component" value="Unassembled WGS sequence"/>
</dbReference>
<evidence type="ECO:0000313" key="1">
    <source>
        <dbReference type="EMBL" id="GGC36627.1"/>
    </source>
</evidence>
<keyword evidence="2" id="KW-1185">Reference proteome</keyword>